<comment type="caution">
    <text evidence="3">The sequence shown here is derived from an EMBL/GenBank/DDBJ whole genome shotgun (WGS) entry which is preliminary data.</text>
</comment>
<proteinExistence type="inferred from homology"/>
<dbReference type="InterPro" id="IPR036291">
    <property type="entry name" value="NAD(P)-bd_dom_sf"/>
</dbReference>
<keyword evidence="4" id="KW-1185">Reference proteome</keyword>
<dbReference type="FunFam" id="3.40.50.720:FF:000084">
    <property type="entry name" value="Short-chain dehydrogenase reductase"/>
    <property type="match status" value="1"/>
</dbReference>
<dbReference type="EMBL" id="JAGEOJ010000031">
    <property type="protein sequence ID" value="MBO2455032.1"/>
    <property type="molecule type" value="Genomic_DNA"/>
</dbReference>
<dbReference type="AlphaFoldDB" id="A0A939TCX9"/>
<gene>
    <name evidence="3" type="ORF">J4573_48650</name>
</gene>
<dbReference type="Pfam" id="PF13561">
    <property type="entry name" value="adh_short_C2"/>
    <property type="match status" value="1"/>
</dbReference>
<keyword evidence="2" id="KW-0560">Oxidoreductase</keyword>
<dbReference type="RefSeq" id="WP_208263261.1">
    <property type="nucleotide sequence ID" value="NZ_JAGEOJ010000031.1"/>
</dbReference>
<dbReference type="Proteomes" id="UP000669179">
    <property type="component" value="Unassembled WGS sequence"/>
</dbReference>
<dbReference type="PANTHER" id="PTHR42760:SF133">
    <property type="entry name" value="3-OXOACYL-[ACYL-CARRIER-PROTEIN] REDUCTASE"/>
    <property type="match status" value="1"/>
</dbReference>
<dbReference type="NCBIfam" id="NF005095">
    <property type="entry name" value="PRK06523.1"/>
    <property type="match status" value="1"/>
</dbReference>
<dbReference type="CDD" id="cd05233">
    <property type="entry name" value="SDR_c"/>
    <property type="match status" value="1"/>
</dbReference>
<dbReference type="PRINTS" id="PR00081">
    <property type="entry name" value="GDHRDH"/>
</dbReference>
<dbReference type="PRINTS" id="PR00080">
    <property type="entry name" value="SDRFAMILY"/>
</dbReference>
<comment type="similarity">
    <text evidence="1">Belongs to the short-chain dehydrogenases/reductases (SDR) family.</text>
</comment>
<evidence type="ECO:0000313" key="3">
    <source>
        <dbReference type="EMBL" id="MBO2455032.1"/>
    </source>
</evidence>
<dbReference type="GO" id="GO:0016616">
    <property type="term" value="F:oxidoreductase activity, acting on the CH-OH group of donors, NAD or NADP as acceptor"/>
    <property type="evidence" value="ECO:0007669"/>
    <property type="project" value="TreeGrafter"/>
</dbReference>
<name>A0A939TCX9_9ACTN</name>
<evidence type="ECO:0000256" key="1">
    <source>
        <dbReference type="ARBA" id="ARBA00006484"/>
    </source>
</evidence>
<evidence type="ECO:0000313" key="4">
    <source>
        <dbReference type="Proteomes" id="UP000669179"/>
    </source>
</evidence>
<dbReference type="PANTHER" id="PTHR42760">
    <property type="entry name" value="SHORT-CHAIN DEHYDROGENASES/REDUCTASES FAMILY MEMBER"/>
    <property type="match status" value="1"/>
</dbReference>
<dbReference type="InterPro" id="IPR002347">
    <property type="entry name" value="SDR_fam"/>
</dbReference>
<protein>
    <submittedName>
        <fullName evidence="3">SDR family oxidoreductase</fullName>
    </submittedName>
</protein>
<evidence type="ECO:0000256" key="2">
    <source>
        <dbReference type="ARBA" id="ARBA00023002"/>
    </source>
</evidence>
<accession>A0A939TCX9</accession>
<dbReference type="Gene3D" id="3.40.50.720">
    <property type="entry name" value="NAD(P)-binding Rossmann-like Domain"/>
    <property type="match status" value="1"/>
</dbReference>
<organism evidence="3 4">
    <name type="scientific">Actinomadura barringtoniae</name>
    <dbReference type="NCBI Taxonomy" id="1427535"/>
    <lineage>
        <taxon>Bacteria</taxon>
        <taxon>Bacillati</taxon>
        <taxon>Actinomycetota</taxon>
        <taxon>Actinomycetes</taxon>
        <taxon>Streptosporangiales</taxon>
        <taxon>Thermomonosporaceae</taxon>
        <taxon>Actinomadura</taxon>
    </lineage>
</organism>
<dbReference type="SUPFAM" id="SSF51735">
    <property type="entry name" value="NAD(P)-binding Rossmann-fold domains"/>
    <property type="match status" value="1"/>
</dbReference>
<sequence>MELKLAGKTAIVTGASRGVGLATVRALVAEGVRVVGGSRTITAELKETGAVPVSVDLSTAEGAAELVERALNELGGVDLLVNNVGGGDGVELGGFLELDDAHWQGTFDINLYSAIRVSRAAMPSLIERKGAVVNVSSIGGSLPAGPPLAYNVAKAALRSFSKGLAEEFGPQGVRVNTVSPGPVRTAIWEAPDGFGGKLAAATGTEQDAFLDQVPAMMGMVTGQITEPEEVAALITFLLSDVAYSVTGSEHLIDAGAVKTM</sequence>
<reference evidence="3" key="1">
    <citation type="submission" date="2021-03" db="EMBL/GenBank/DDBJ databases">
        <authorList>
            <person name="Kanchanasin P."/>
            <person name="Saeng-In P."/>
            <person name="Phongsopitanun W."/>
            <person name="Yuki M."/>
            <person name="Kudo T."/>
            <person name="Ohkuma M."/>
            <person name="Tanasupawat S."/>
        </authorList>
    </citation>
    <scope>NUCLEOTIDE SEQUENCE</scope>
    <source>
        <strain evidence="3">GKU 128</strain>
    </source>
</reference>